<feature type="region of interest" description="Disordered" evidence="1">
    <location>
        <begin position="70"/>
        <end position="148"/>
    </location>
</feature>
<organism evidence="2 3">
    <name type="scientific">Apiospora kogelbergensis</name>
    <dbReference type="NCBI Taxonomy" id="1337665"/>
    <lineage>
        <taxon>Eukaryota</taxon>
        <taxon>Fungi</taxon>
        <taxon>Dikarya</taxon>
        <taxon>Ascomycota</taxon>
        <taxon>Pezizomycotina</taxon>
        <taxon>Sordariomycetes</taxon>
        <taxon>Xylariomycetidae</taxon>
        <taxon>Amphisphaeriales</taxon>
        <taxon>Apiosporaceae</taxon>
        <taxon>Apiospora</taxon>
    </lineage>
</organism>
<dbReference type="AlphaFoldDB" id="A0AAW0QHM2"/>
<evidence type="ECO:0000256" key="1">
    <source>
        <dbReference type="SAM" id="MobiDB-lite"/>
    </source>
</evidence>
<evidence type="ECO:0000313" key="2">
    <source>
        <dbReference type="EMBL" id="KAK8096774.1"/>
    </source>
</evidence>
<feature type="compositionally biased region" description="Low complexity" evidence="1">
    <location>
        <begin position="78"/>
        <end position="88"/>
    </location>
</feature>
<gene>
    <name evidence="2" type="ORF">PG999_012718</name>
</gene>
<sequence>MPVSNSTSLSERDLQMISVLLLDAKKKHKDLTASMDWDAYTGALGLKGSKEAKTAFELTWCKVRNIANTVGSGGGQVSSGSGTLAPAAPKKKKATTASAGSRKRKAPASSAKADGDDDDSDVDHMAVQKRARRANAPEPVQAEDEPAMIKEEEGIFGWDGKFDEI</sequence>
<accession>A0AAW0QHM2</accession>
<reference evidence="2 3" key="1">
    <citation type="submission" date="2023-01" db="EMBL/GenBank/DDBJ databases">
        <title>Analysis of 21 Apiospora genomes using comparative genomics revels a genus with tremendous synthesis potential of carbohydrate active enzymes and secondary metabolites.</title>
        <authorList>
            <person name="Sorensen T."/>
        </authorList>
    </citation>
    <scope>NUCLEOTIDE SEQUENCE [LARGE SCALE GENOMIC DNA]</scope>
    <source>
        <strain evidence="2 3">CBS 117206</strain>
    </source>
</reference>
<dbReference type="Proteomes" id="UP001392437">
    <property type="component" value="Unassembled WGS sequence"/>
</dbReference>
<keyword evidence="3" id="KW-1185">Reference proteome</keyword>
<dbReference type="EMBL" id="JAQQWP010000010">
    <property type="protein sequence ID" value="KAK8096774.1"/>
    <property type="molecule type" value="Genomic_DNA"/>
</dbReference>
<comment type="caution">
    <text evidence="2">The sequence shown here is derived from an EMBL/GenBank/DDBJ whole genome shotgun (WGS) entry which is preliminary data.</text>
</comment>
<protein>
    <submittedName>
        <fullName evidence="2">Uncharacterized protein</fullName>
    </submittedName>
</protein>
<evidence type="ECO:0000313" key="3">
    <source>
        <dbReference type="Proteomes" id="UP001392437"/>
    </source>
</evidence>
<name>A0AAW0QHM2_9PEZI</name>
<proteinExistence type="predicted"/>